<keyword evidence="1" id="KW-0560">Oxidoreductase</keyword>
<accession>A0A494Y0H8</accession>
<evidence type="ECO:0000256" key="1">
    <source>
        <dbReference type="ARBA" id="ARBA00023002"/>
    </source>
</evidence>
<dbReference type="RefSeq" id="WP_120975236.1">
    <property type="nucleotide sequence ID" value="NZ_RBZM01000003.1"/>
</dbReference>
<evidence type="ECO:0000259" key="2">
    <source>
        <dbReference type="Pfam" id="PF00171"/>
    </source>
</evidence>
<evidence type="ECO:0000313" key="3">
    <source>
        <dbReference type="EMBL" id="RKP56269.1"/>
    </source>
</evidence>
<protein>
    <submittedName>
        <fullName evidence="3">Aldehyde dehydrogenase family protein</fullName>
    </submittedName>
</protein>
<dbReference type="Proteomes" id="UP000282076">
    <property type="component" value="Unassembled WGS sequence"/>
</dbReference>
<keyword evidence="4" id="KW-1185">Reference proteome</keyword>
<dbReference type="SUPFAM" id="SSF53720">
    <property type="entry name" value="ALDH-like"/>
    <property type="match status" value="1"/>
</dbReference>
<gene>
    <name evidence="3" type="ORF">D7Z26_06440</name>
</gene>
<dbReference type="InterPro" id="IPR015590">
    <property type="entry name" value="Aldehyde_DH_dom"/>
</dbReference>
<dbReference type="Gene3D" id="3.40.309.10">
    <property type="entry name" value="Aldehyde Dehydrogenase, Chain A, domain 2"/>
    <property type="match status" value="1"/>
</dbReference>
<dbReference type="InterPro" id="IPR016162">
    <property type="entry name" value="Ald_DH_N"/>
</dbReference>
<dbReference type="EMBL" id="RBZM01000003">
    <property type="protein sequence ID" value="RKP56269.1"/>
    <property type="molecule type" value="Genomic_DNA"/>
</dbReference>
<name>A0A494Y0H8_9BACL</name>
<feature type="domain" description="Aldehyde dehydrogenase" evidence="2">
    <location>
        <begin position="17"/>
        <end position="89"/>
    </location>
</feature>
<proteinExistence type="predicted"/>
<comment type="caution">
    <text evidence="3">The sequence shown here is derived from an EMBL/GenBank/DDBJ whole genome shotgun (WGS) entry which is preliminary data.</text>
</comment>
<dbReference type="AlphaFoldDB" id="A0A494Y0H8"/>
<dbReference type="Pfam" id="PF00171">
    <property type="entry name" value="Aldedh"/>
    <property type="match status" value="1"/>
</dbReference>
<evidence type="ECO:0000313" key="4">
    <source>
        <dbReference type="Proteomes" id="UP000282076"/>
    </source>
</evidence>
<dbReference type="GO" id="GO:0016620">
    <property type="term" value="F:oxidoreductase activity, acting on the aldehyde or oxo group of donors, NAD or NADP as acceptor"/>
    <property type="evidence" value="ECO:0007669"/>
    <property type="project" value="InterPro"/>
</dbReference>
<dbReference type="InterPro" id="IPR016161">
    <property type="entry name" value="Ald_DH/histidinol_DH"/>
</dbReference>
<dbReference type="Gene3D" id="3.40.605.10">
    <property type="entry name" value="Aldehyde Dehydrogenase, Chain A, domain 1"/>
    <property type="match status" value="1"/>
</dbReference>
<reference evidence="3 4" key="1">
    <citation type="submission" date="2018-10" db="EMBL/GenBank/DDBJ databases">
        <title>Cohnella sp. M2MS4P-1, whole genome shotgun sequence.</title>
        <authorList>
            <person name="Tuo L."/>
        </authorList>
    </citation>
    <scope>NUCLEOTIDE SEQUENCE [LARGE SCALE GENOMIC DNA]</scope>
    <source>
        <strain evidence="3 4">M2MS4P-1</strain>
    </source>
</reference>
<dbReference type="InterPro" id="IPR016163">
    <property type="entry name" value="Ald_DH_C"/>
</dbReference>
<organism evidence="3 4">
    <name type="scientific">Cohnella endophytica</name>
    <dbReference type="NCBI Taxonomy" id="2419778"/>
    <lineage>
        <taxon>Bacteria</taxon>
        <taxon>Bacillati</taxon>
        <taxon>Bacillota</taxon>
        <taxon>Bacilli</taxon>
        <taxon>Bacillales</taxon>
        <taxon>Paenibacillaceae</taxon>
        <taxon>Cohnella</taxon>
    </lineage>
</organism>
<sequence length="91" mass="9840">MSQEIIRQCDLIITREGKAMVKAAYSSGTPAYGAGVGNANVIINKTADVEETADSLINSKNFDQFSGCSSENYIIVQQSVFDALMARMIDL</sequence>